<accession>B4D3U9</accession>
<dbReference type="Proteomes" id="UP000005824">
    <property type="component" value="Unassembled WGS sequence"/>
</dbReference>
<name>B4D3U9_9BACT</name>
<comment type="caution">
    <text evidence="1">The sequence shown here is derived from an EMBL/GenBank/DDBJ whole genome shotgun (WGS) entry which is preliminary data.</text>
</comment>
<organism evidence="1 2">
    <name type="scientific">Chthoniobacter flavus Ellin428</name>
    <dbReference type="NCBI Taxonomy" id="497964"/>
    <lineage>
        <taxon>Bacteria</taxon>
        <taxon>Pseudomonadati</taxon>
        <taxon>Verrucomicrobiota</taxon>
        <taxon>Spartobacteria</taxon>
        <taxon>Chthoniobacterales</taxon>
        <taxon>Chthoniobacteraceae</taxon>
        <taxon>Chthoniobacter</taxon>
    </lineage>
</organism>
<gene>
    <name evidence="1" type="ORF">CfE428DRAFT_3587</name>
</gene>
<dbReference type="AlphaFoldDB" id="B4D3U9"/>
<evidence type="ECO:0000313" key="2">
    <source>
        <dbReference type="Proteomes" id="UP000005824"/>
    </source>
</evidence>
<sequence length="35" mass="3760">MLVAVQSAHAIYMARAFGRACAGSVIPKCDHFSNH</sequence>
<protein>
    <submittedName>
        <fullName evidence="1">Uncharacterized protein</fullName>
    </submittedName>
</protein>
<proteinExistence type="predicted"/>
<keyword evidence="2" id="KW-1185">Reference proteome</keyword>
<evidence type="ECO:0000313" key="1">
    <source>
        <dbReference type="EMBL" id="EDY18929.1"/>
    </source>
</evidence>
<dbReference type="InParanoid" id="B4D3U9"/>
<dbReference type="EMBL" id="ABVL01000010">
    <property type="protein sequence ID" value="EDY18929.1"/>
    <property type="molecule type" value="Genomic_DNA"/>
</dbReference>
<reference evidence="1 2" key="1">
    <citation type="journal article" date="2011" name="J. Bacteriol.">
        <title>Genome sequence of Chthoniobacter flavus Ellin428, an aerobic heterotrophic soil bacterium.</title>
        <authorList>
            <person name="Kant R."/>
            <person name="van Passel M.W."/>
            <person name="Palva A."/>
            <person name="Lucas S."/>
            <person name="Lapidus A."/>
            <person name="Glavina Del Rio T."/>
            <person name="Dalin E."/>
            <person name="Tice H."/>
            <person name="Bruce D."/>
            <person name="Goodwin L."/>
            <person name="Pitluck S."/>
            <person name="Larimer F.W."/>
            <person name="Land M.L."/>
            <person name="Hauser L."/>
            <person name="Sangwan P."/>
            <person name="de Vos W.M."/>
            <person name="Janssen P.H."/>
            <person name="Smidt H."/>
        </authorList>
    </citation>
    <scope>NUCLEOTIDE SEQUENCE [LARGE SCALE GENOMIC DNA]</scope>
    <source>
        <strain evidence="1 2">Ellin428</strain>
    </source>
</reference>